<dbReference type="EMBL" id="JAUTAL010000001">
    <property type="protein sequence ID" value="MDQ1095888.1"/>
    <property type="molecule type" value="Genomic_DNA"/>
</dbReference>
<dbReference type="InterPro" id="IPR050300">
    <property type="entry name" value="GDXG_lipolytic_enzyme"/>
</dbReference>
<comment type="caution">
    <text evidence="4">The sequence shown here is derived from an EMBL/GenBank/DDBJ whole genome shotgun (WGS) entry which is preliminary data.</text>
</comment>
<sequence length="333" mass="36156">MKNIVLGFFLTLSLHTMAQSIPNTEETIQVPLKNGMIDLLTGITYTQIIDQRRVTPLKMTILVPRTDRLKPAIVYFPGGGFTSADYDKFYEMKDALAKAGFVVAGAEYRVVPNLFPTLLQDAKAAVRYLKAHASELGIDPDKIGVLGDSAGGYLAQLMGTTNGEKAFDVGENLDQNSTVQSVVSLYGISNLTNIGEDFPDKIKAVHQSPAVTEALLVNGPAFGDFAGAPVQSNQKKALEASPIGHLKKNLPPFLLMHGDDDQLVSPSQSRQMYEALLKDGNTAQLITVKGAGHGSFHFYQPGIIKRVVDWYLLTLGDPVKAKKNPQKVKNSNL</sequence>
<dbReference type="SUPFAM" id="SSF53474">
    <property type="entry name" value="alpha/beta-Hydrolases"/>
    <property type="match status" value="1"/>
</dbReference>
<evidence type="ECO:0000313" key="4">
    <source>
        <dbReference type="EMBL" id="MDQ1095888.1"/>
    </source>
</evidence>
<dbReference type="InterPro" id="IPR049492">
    <property type="entry name" value="BD-FAE-like_dom"/>
</dbReference>
<dbReference type="InterPro" id="IPR029058">
    <property type="entry name" value="AB_hydrolase_fold"/>
</dbReference>
<protein>
    <submittedName>
        <fullName evidence="4">Acetyl esterase/lipase</fullName>
    </submittedName>
</protein>
<dbReference type="PANTHER" id="PTHR48081">
    <property type="entry name" value="AB HYDROLASE SUPERFAMILY PROTEIN C4A8.06C"/>
    <property type="match status" value="1"/>
</dbReference>
<feature type="signal peptide" evidence="2">
    <location>
        <begin position="1"/>
        <end position="18"/>
    </location>
</feature>
<dbReference type="RefSeq" id="WP_307447333.1">
    <property type="nucleotide sequence ID" value="NZ_JAUTAL010000001.1"/>
</dbReference>
<dbReference type="PANTHER" id="PTHR48081:SF13">
    <property type="entry name" value="ALPHA_BETA HYDROLASE"/>
    <property type="match status" value="1"/>
</dbReference>
<reference evidence="4 5" key="1">
    <citation type="submission" date="2023-07" db="EMBL/GenBank/DDBJ databases">
        <title>Functional and genomic diversity of the sorghum phyllosphere microbiome.</title>
        <authorList>
            <person name="Shade A."/>
        </authorList>
    </citation>
    <scope>NUCLEOTIDE SEQUENCE [LARGE SCALE GENOMIC DNA]</scope>
    <source>
        <strain evidence="4 5">SORGH_AS_1064</strain>
    </source>
</reference>
<keyword evidence="1" id="KW-0378">Hydrolase</keyword>
<dbReference type="Pfam" id="PF20434">
    <property type="entry name" value="BD-FAE"/>
    <property type="match status" value="1"/>
</dbReference>
<dbReference type="Proteomes" id="UP001225072">
    <property type="component" value="Unassembled WGS sequence"/>
</dbReference>
<gene>
    <name evidence="4" type="ORF">QE404_001035</name>
</gene>
<accession>A0ABU0TFP5</accession>
<organism evidence="4 5">
    <name type="scientific">Chryseobacterium camelliae</name>
    <dbReference type="NCBI Taxonomy" id="1265445"/>
    <lineage>
        <taxon>Bacteria</taxon>
        <taxon>Pseudomonadati</taxon>
        <taxon>Bacteroidota</taxon>
        <taxon>Flavobacteriia</taxon>
        <taxon>Flavobacteriales</taxon>
        <taxon>Weeksellaceae</taxon>
        <taxon>Chryseobacterium group</taxon>
        <taxon>Chryseobacterium</taxon>
    </lineage>
</organism>
<dbReference type="Gene3D" id="3.40.50.1820">
    <property type="entry name" value="alpha/beta hydrolase"/>
    <property type="match status" value="1"/>
</dbReference>
<proteinExistence type="predicted"/>
<evidence type="ECO:0000256" key="2">
    <source>
        <dbReference type="SAM" id="SignalP"/>
    </source>
</evidence>
<evidence type="ECO:0000259" key="3">
    <source>
        <dbReference type="Pfam" id="PF20434"/>
    </source>
</evidence>
<feature type="chain" id="PRO_5046628265" evidence="2">
    <location>
        <begin position="19"/>
        <end position="333"/>
    </location>
</feature>
<evidence type="ECO:0000313" key="5">
    <source>
        <dbReference type="Proteomes" id="UP001225072"/>
    </source>
</evidence>
<keyword evidence="2" id="KW-0732">Signal</keyword>
<evidence type="ECO:0000256" key="1">
    <source>
        <dbReference type="ARBA" id="ARBA00022801"/>
    </source>
</evidence>
<feature type="domain" description="BD-FAE-like" evidence="3">
    <location>
        <begin position="62"/>
        <end position="276"/>
    </location>
</feature>
<keyword evidence="5" id="KW-1185">Reference proteome</keyword>
<name>A0ABU0TFP5_9FLAO</name>